<protein>
    <submittedName>
        <fullName evidence="1">2-polyprenyl-6-methoxyphenol hydroxylase</fullName>
    </submittedName>
</protein>
<keyword evidence="2" id="KW-1185">Reference proteome</keyword>
<reference evidence="1 2" key="1">
    <citation type="submission" date="2016-06" db="EMBL/GenBank/DDBJ databases">
        <authorList>
            <person name="Kjaerup R.B."/>
            <person name="Dalgaard T.S."/>
            <person name="Juul-Madsen H.R."/>
        </authorList>
    </citation>
    <scope>NUCLEOTIDE SEQUENCE [LARGE SCALE GENOMIC DNA]</scope>
    <source>
        <strain evidence="1 2">DSM 43818</strain>
    </source>
</reference>
<dbReference type="Gene3D" id="3.50.50.60">
    <property type="entry name" value="FAD/NAD(P)-binding domain"/>
    <property type="match status" value="1"/>
</dbReference>
<dbReference type="SUPFAM" id="SSF51905">
    <property type="entry name" value="FAD/NAD(P)-binding domain"/>
    <property type="match status" value="1"/>
</dbReference>
<name>A0A1C6SY65_9ACTN</name>
<dbReference type="Proteomes" id="UP000199699">
    <property type="component" value="Unassembled WGS sequence"/>
</dbReference>
<dbReference type="OrthoDB" id="9790035at2"/>
<proteinExistence type="predicted"/>
<dbReference type="PANTHER" id="PTHR43422">
    <property type="entry name" value="THIAMINE THIAZOLE SYNTHASE"/>
    <property type="match status" value="1"/>
</dbReference>
<dbReference type="AlphaFoldDB" id="A0A1C6SY65"/>
<evidence type="ECO:0000313" key="1">
    <source>
        <dbReference type="EMBL" id="SCL34438.1"/>
    </source>
</evidence>
<organism evidence="1 2">
    <name type="scientific">Micromonospora nigra</name>
    <dbReference type="NCBI Taxonomy" id="145857"/>
    <lineage>
        <taxon>Bacteria</taxon>
        <taxon>Bacillati</taxon>
        <taxon>Actinomycetota</taxon>
        <taxon>Actinomycetes</taxon>
        <taxon>Micromonosporales</taxon>
        <taxon>Micromonosporaceae</taxon>
        <taxon>Micromonospora</taxon>
    </lineage>
</organism>
<dbReference type="RefSeq" id="WP_091087861.1">
    <property type="nucleotide sequence ID" value="NZ_FMHT01000003.1"/>
</dbReference>
<gene>
    <name evidence="1" type="ORF">GA0070616_4969</name>
</gene>
<dbReference type="PANTHER" id="PTHR43422:SF3">
    <property type="entry name" value="THIAMINE THIAZOLE SYNTHASE"/>
    <property type="match status" value="1"/>
</dbReference>
<dbReference type="InterPro" id="IPR036188">
    <property type="entry name" value="FAD/NAD-bd_sf"/>
</dbReference>
<sequence>MVNYIGDHAVVLGGSIAGSLTARMLADHYREVTVIERDELAGVTGPRRAVPQGHHIHALLARGKQILDEVFPGFTEELVSIGVPVGDFGTSLSWYFNGKMMKKAETGLVCVAAGRPLVEDRIRRRVRALDNVTIRERTDVVGLVATPDHRRITGVRVQPNTGEGAPVEVLDADLVVDTTGRGSRTPRWLAEFGYPQVQEEQVRMDLTYTTCDFHGPLEFDPIGDDIALIPVATPAMPRGAIFARLPDRYAISLTGILGDRPPTDHKGFLAYVESLPVPEIYKAVRDAEPMGPAMTFQFPASIRRHYERQSRHPDGLLVTGDAACIFNPVYGQGMTVAAMESLVLREHLEQGPPRPEQFFRAQSKVIDAPWDMSAGADLGFPGVRGRRTVKTFMGNAYIPRLQAAAANDGRLTASFLRAAGLVDPPQALMKPAVAARVLRASAR</sequence>
<dbReference type="STRING" id="145857.GA0070616_4969"/>
<evidence type="ECO:0000313" key="2">
    <source>
        <dbReference type="Proteomes" id="UP000199699"/>
    </source>
</evidence>
<accession>A0A1C6SY65</accession>
<dbReference type="EMBL" id="FMHT01000003">
    <property type="protein sequence ID" value="SCL34438.1"/>
    <property type="molecule type" value="Genomic_DNA"/>
</dbReference>